<dbReference type="HOGENOM" id="CLU_2333671_0_0_1"/>
<evidence type="ECO:0000313" key="2">
    <source>
        <dbReference type="Proteomes" id="UP000030753"/>
    </source>
</evidence>
<proteinExistence type="predicted"/>
<protein>
    <submittedName>
        <fullName evidence="1">Uncharacterized protein</fullName>
    </submittedName>
</protein>
<dbReference type="EMBL" id="JH717842">
    <property type="protein sequence ID" value="EWY93529.1"/>
    <property type="molecule type" value="Genomic_DNA"/>
</dbReference>
<reference evidence="1 2" key="1">
    <citation type="submission" date="2011-06" db="EMBL/GenBank/DDBJ databases">
        <title>The Genome Sequence of Fusarium oxysporum FOSC 3-a.</title>
        <authorList>
            <consortium name="The Broad Institute Genome Sequencing Platform"/>
            <person name="Ma L.-J."/>
            <person name="Gale L.R."/>
            <person name="Schwartz D.C."/>
            <person name="Zhou S."/>
            <person name="Corby-Kistler H."/>
            <person name="Young S.K."/>
            <person name="Zeng Q."/>
            <person name="Gargeya S."/>
            <person name="Fitzgerald M."/>
            <person name="Haas B."/>
            <person name="Abouelleil A."/>
            <person name="Alvarado L."/>
            <person name="Arachchi H.M."/>
            <person name="Berlin A."/>
            <person name="Brown A."/>
            <person name="Chapman S.B."/>
            <person name="Chen Z."/>
            <person name="Dunbar C."/>
            <person name="Freedman E."/>
            <person name="Gearin G."/>
            <person name="Gellesch M."/>
            <person name="Goldberg J."/>
            <person name="Griggs A."/>
            <person name="Gujja S."/>
            <person name="Heiman D."/>
            <person name="Howarth C."/>
            <person name="Larson L."/>
            <person name="Lui A."/>
            <person name="MacDonald P.J.P."/>
            <person name="Mehta T."/>
            <person name="Montmayeur A."/>
            <person name="Murphy C."/>
            <person name="Neiman D."/>
            <person name="Pearson M."/>
            <person name="Priest M."/>
            <person name="Roberts A."/>
            <person name="Saif S."/>
            <person name="Shea T."/>
            <person name="Shenoy N."/>
            <person name="Sisk P."/>
            <person name="Stolte C."/>
            <person name="Sykes S."/>
            <person name="Wortman J."/>
            <person name="Nusbaum C."/>
            <person name="Birren B."/>
        </authorList>
    </citation>
    <scope>NUCLEOTIDE SEQUENCE [LARGE SCALE GENOMIC DNA]</scope>
    <source>
        <strain evidence="2">FOSC 3-a</strain>
    </source>
</reference>
<name>W9IL36_FUSOX</name>
<sequence length="99" mass="10850">MSEDKTRPRVGMVWHGEIRPAASSSGIQTGGHVPKLLRLLGSSYLQAKLLTYDKLIVRGQIPNMPLVRGARCARCDGLRQGDQTRAAIRDKATAIPEQL</sequence>
<evidence type="ECO:0000313" key="1">
    <source>
        <dbReference type="EMBL" id="EWY93529.1"/>
    </source>
</evidence>
<gene>
    <name evidence="1" type="ORF">FOYG_06698</name>
</gene>
<accession>W9IL36</accession>
<dbReference type="AlphaFoldDB" id="W9IL36"/>
<dbReference type="Proteomes" id="UP000030753">
    <property type="component" value="Unassembled WGS sequence"/>
</dbReference>
<organism evidence="1 2">
    <name type="scientific">Fusarium oxysporum NRRL 32931</name>
    <dbReference type="NCBI Taxonomy" id="660029"/>
    <lineage>
        <taxon>Eukaryota</taxon>
        <taxon>Fungi</taxon>
        <taxon>Dikarya</taxon>
        <taxon>Ascomycota</taxon>
        <taxon>Pezizomycotina</taxon>
        <taxon>Sordariomycetes</taxon>
        <taxon>Hypocreomycetidae</taxon>
        <taxon>Hypocreales</taxon>
        <taxon>Nectriaceae</taxon>
        <taxon>Fusarium</taxon>
        <taxon>Fusarium oxysporum species complex</taxon>
    </lineage>
</organism>